<dbReference type="KEGG" id="surl:BI350_03155"/>
<dbReference type="EC" id="2.3.1.51" evidence="7"/>
<proteinExistence type="inferred from homology"/>
<dbReference type="CDD" id="cd07989">
    <property type="entry name" value="LPLAT_AGPAT-like"/>
    <property type="match status" value="1"/>
</dbReference>
<dbReference type="NCBIfam" id="TIGR00530">
    <property type="entry name" value="AGP_acyltrn"/>
    <property type="match status" value="1"/>
</dbReference>
<comment type="similarity">
    <text evidence="2 7">Belongs to the 1-acyl-sn-glycerol-3-phosphate acyltransferase family.</text>
</comment>
<dbReference type="GO" id="GO:0006654">
    <property type="term" value="P:phosphatidic acid biosynthetic process"/>
    <property type="evidence" value="ECO:0007669"/>
    <property type="project" value="TreeGrafter"/>
</dbReference>
<evidence type="ECO:0000256" key="6">
    <source>
        <dbReference type="ARBA" id="ARBA00023315"/>
    </source>
</evidence>
<keyword evidence="7" id="KW-0594">Phospholipid biosynthesis</keyword>
<dbReference type="InterPro" id="IPR004552">
    <property type="entry name" value="AGP_acyltrans"/>
</dbReference>
<evidence type="ECO:0000256" key="2">
    <source>
        <dbReference type="ARBA" id="ARBA00008655"/>
    </source>
</evidence>
<keyword evidence="4 7" id="KW-0808">Transferase</keyword>
<evidence type="ECO:0000313" key="10">
    <source>
        <dbReference type="Proteomes" id="UP000185746"/>
    </source>
</evidence>
<dbReference type="EMBL" id="CP017560">
    <property type="protein sequence ID" value="AOV06690.1"/>
    <property type="molecule type" value="Genomic_DNA"/>
</dbReference>
<keyword evidence="7" id="KW-1208">Phospholipid metabolism</keyword>
<feature type="domain" description="Phospholipid/glycerol acyltransferase" evidence="8">
    <location>
        <begin position="73"/>
        <end position="187"/>
    </location>
</feature>
<sequence>MRTLVFQGYLWGYILSNANKSFTINKLNKAGKNKDKLKLMDKIILKCTKNLIKISGADLVVTGTENIPLDEPVLYVSNHQGNMDIPILYSTAPQTMAFVAKKEMEKIPMLGYWMKERGCVFINRDNARSSLKAINQAIEGLKSGNSIAVFPEGTRSKGPKMGSFKPGSLRIAIKSGVKVIPVTLKDSYKLTGKKGKCTPAKVHVHYSNPIDSRNFTDTNELATAVLTQIKRHL</sequence>
<comment type="pathway">
    <text evidence="1">Lipid metabolism.</text>
</comment>
<evidence type="ECO:0000256" key="3">
    <source>
        <dbReference type="ARBA" id="ARBA00022516"/>
    </source>
</evidence>
<dbReference type="GO" id="GO:0003841">
    <property type="term" value="F:1-acylglycerol-3-phosphate O-acyltransferase activity"/>
    <property type="evidence" value="ECO:0007669"/>
    <property type="project" value="UniProtKB-UniRule"/>
</dbReference>
<dbReference type="AlphaFoldDB" id="A0A1D8JDA2"/>
<evidence type="ECO:0000256" key="5">
    <source>
        <dbReference type="ARBA" id="ARBA00023098"/>
    </source>
</evidence>
<comment type="catalytic activity">
    <reaction evidence="7">
        <text>a 1-acyl-sn-glycero-3-phosphate + an acyl-CoA = a 1,2-diacyl-sn-glycero-3-phosphate + CoA</text>
        <dbReference type="Rhea" id="RHEA:19709"/>
        <dbReference type="ChEBI" id="CHEBI:57287"/>
        <dbReference type="ChEBI" id="CHEBI:57970"/>
        <dbReference type="ChEBI" id="CHEBI:58342"/>
        <dbReference type="ChEBI" id="CHEBI:58608"/>
        <dbReference type="EC" id="2.3.1.51"/>
    </reaction>
</comment>
<keyword evidence="10" id="KW-1185">Reference proteome</keyword>
<keyword evidence="3 7" id="KW-0444">Lipid biosynthesis</keyword>
<keyword evidence="5 7" id="KW-0443">Lipid metabolism</keyword>
<dbReference type="Pfam" id="PF01553">
    <property type="entry name" value="Acyltransferase"/>
    <property type="match status" value="1"/>
</dbReference>
<reference evidence="9 10" key="1">
    <citation type="submission" date="2016-09" db="EMBL/GenBank/DDBJ databases">
        <title>Complete genome sequence of the Lysinibacillus sphaericus LMG 22257, a specie of Bacillus with ureolytic activity that can effectively biodeposit calcium carbonate.</title>
        <authorList>
            <person name="Yan W."/>
        </authorList>
    </citation>
    <scope>NUCLEOTIDE SEQUENCE [LARGE SCALE GENOMIC DNA]</scope>
    <source>
        <strain evidence="9 10">LMG 22257</strain>
    </source>
</reference>
<dbReference type="PANTHER" id="PTHR10434:SF64">
    <property type="entry name" value="1-ACYL-SN-GLYCEROL-3-PHOSPHATE ACYLTRANSFERASE-RELATED"/>
    <property type="match status" value="1"/>
</dbReference>
<evidence type="ECO:0000256" key="4">
    <source>
        <dbReference type="ARBA" id="ARBA00022679"/>
    </source>
</evidence>
<dbReference type="SMART" id="SM00563">
    <property type="entry name" value="PlsC"/>
    <property type="match status" value="1"/>
</dbReference>
<dbReference type="PANTHER" id="PTHR10434">
    <property type="entry name" value="1-ACYL-SN-GLYCEROL-3-PHOSPHATE ACYLTRANSFERASE"/>
    <property type="match status" value="1"/>
</dbReference>
<keyword evidence="6 7" id="KW-0012">Acyltransferase</keyword>
<name>A0A1D8JDA2_9BACL</name>
<dbReference type="Proteomes" id="UP000185746">
    <property type="component" value="Chromosome"/>
</dbReference>
<protein>
    <recommendedName>
        <fullName evidence="7">1-acyl-sn-glycerol-3-phosphate acyltransferase</fullName>
        <ecNumber evidence="7">2.3.1.51</ecNumber>
    </recommendedName>
</protein>
<organism evidence="9 10">
    <name type="scientific">Sporosarcina ureilytica</name>
    <dbReference type="NCBI Taxonomy" id="298596"/>
    <lineage>
        <taxon>Bacteria</taxon>
        <taxon>Bacillati</taxon>
        <taxon>Bacillota</taxon>
        <taxon>Bacilli</taxon>
        <taxon>Bacillales</taxon>
        <taxon>Caryophanaceae</taxon>
        <taxon>Sporosarcina</taxon>
    </lineage>
</organism>
<dbReference type="SUPFAM" id="SSF69593">
    <property type="entry name" value="Glycerol-3-phosphate (1)-acyltransferase"/>
    <property type="match status" value="1"/>
</dbReference>
<comment type="domain">
    <text evidence="7">The HXXXXD motif is essential for acyltransferase activity and may constitute the binding site for the phosphate moiety of the glycerol-3-phosphate.</text>
</comment>
<evidence type="ECO:0000313" key="9">
    <source>
        <dbReference type="EMBL" id="AOV06690.1"/>
    </source>
</evidence>
<accession>A0A1D8JDA2</accession>
<dbReference type="RefSeq" id="WP_075526803.1">
    <property type="nucleotide sequence ID" value="NZ_CP017560.1"/>
</dbReference>
<dbReference type="InterPro" id="IPR002123">
    <property type="entry name" value="Plipid/glycerol_acylTrfase"/>
</dbReference>
<evidence type="ECO:0000256" key="7">
    <source>
        <dbReference type="RuleBase" id="RU361267"/>
    </source>
</evidence>
<gene>
    <name evidence="9" type="ORF">BI350_03155</name>
</gene>
<evidence type="ECO:0000256" key="1">
    <source>
        <dbReference type="ARBA" id="ARBA00005189"/>
    </source>
</evidence>
<dbReference type="GO" id="GO:0016020">
    <property type="term" value="C:membrane"/>
    <property type="evidence" value="ECO:0007669"/>
    <property type="project" value="InterPro"/>
</dbReference>
<evidence type="ECO:0000259" key="8">
    <source>
        <dbReference type="SMART" id="SM00563"/>
    </source>
</evidence>